<keyword evidence="1" id="KW-0472">Membrane</keyword>
<dbReference type="Proteomes" id="UP001152607">
    <property type="component" value="Unassembled WGS sequence"/>
</dbReference>
<evidence type="ECO:0000313" key="2">
    <source>
        <dbReference type="EMBL" id="CAI6317328.1"/>
    </source>
</evidence>
<organism evidence="2 3">
    <name type="scientific">Periconia digitata</name>
    <dbReference type="NCBI Taxonomy" id="1303443"/>
    <lineage>
        <taxon>Eukaryota</taxon>
        <taxon>Fungi</taxon>
        <taxon>Dikarya</taxon>
        <taxon>Ascomycota</taxon>
        <taxon>Pezizomycotina</taxon>
        <taxon>Dothideomycetes</taxon>
        <taxon>Pleosporomycetidae</taxon>
        <taxon>Pleosporales</taxon>
        <taxon>Massarineae</taxon>
        <taxon>Periconiaceae</taxon>
        <taxon>Periconia</taxon>
    </lineage>
</organism>
<gene>
    <name evidence="2" type="ORF">PDIGIT_LOCUS3457</name>
</gene>
<keyword evidence="1" id="KW-1133">Transmembrane helix</keyword>
<evidence type="ECO:0000313" key="3">
    <source>
        <dbReference type="Proteomes" id="UP001152607"/>
    </source>
</evidence>
<reference evidence="2" key="1">
    <citation type="submission" date="2023-01" db="EMBL/GenBank/DDBJ databases">
        <authorList>
            <person name="Van Ghelder C."/>
            <person name="Rancurel C."/>
        </authorList>
    </citation>
    <scope>NUCLEOTIDE SEQUENCE</scope>
    <source>
        <strain evidence="2">CNCM I-4278</strain>
    </source>
</reference>
<keyword evidence="3" id="KW-1185">Reference proteome</keyword>
<feature type="transmembrane region" description="Helical" evidence="1">
    <location>
        <begin position="185"/>
        <end position="203"/>
    </location>
</feature>
<keyword evidence="1" id="KW-0812">Transmembrane</keyword>
<evidence type="ECO:0000256" key="1">
    <source>
        <dbReference type="SAM" id="Phobius"/>
    </source>
</evidence>
<comment type="caution">
    <text evidence="2">The sequence shown here is derived from an EMBL/GenBank/DDBJ whole genome shotgun (WGS) entry which is preliminary data.</text>
</comment>
<name>A0A9W4U8P7_9PLEO</name>
<sequence length="204" mass="22935">MHFDRVVRYDPEIAWTTSEDRVEQLGVRTGVDGFDFGIVVYKPDLTDVVAKQPEAATKLTISSGLCMPTNVDIRTLSMWEEQPVGGQKAVQLTKTEADTDVDEGFVCSLVQDSQVFLQIFECWLQIKKNVWPRGRRGPAVLMPAALNRNGDIVLLCMFERSNDVGIIGWLRNQCRVHIMVNPMRTRCILVVVVFIGLCFNSALS</sequence>
<protein>
    <submittedName>
        <fullName evidence="2">Uncharacterized protein</fullName>
    </submittedName>
</protein>
<accession>A0A9W4U8P7</accession>
<dbReference type="EMBL" id="CAOQHR010000002">
    <property type="protein sequence ID" value="CAI6317328.1"/>
    <property type="molecule type" value="Genomic_DNA"/>
</dbReference>
<proteinExistence type="predicted"/>
<dbReference type="AlphaFoldDB" id="A0A9W4U8P7"/>